<evidence type="ECO:0000313" key="3">
    <source>
        <dbReference type="Proteomes" id="UP001595925"/>
    </source>
</evidence>
<organism evidence="2 3">
    <name type="scientific">Saliphagus infecundisoli</name>
    <dbReference type="NCBI Taxonomy" id="1849069"/>
    <lineage>
        <taxon>Archaea</taxon>
        <taxon>Methanobacteriati</taxon>
        <taxon>Methanobacteriota</taxon>
        <taxon>Stenosarchaea group</taxon>
        <taxon>Halobacteria</taxon>
        <taxon>Halobacteriales</taxon>
        <taxon>Natrialbaceae</taxon>
        <taxon>Saliphagus</taxon>
    </lineage>
</organism>
<sequence length="73" mass="7916">MRGYLESDTAFYVAVGGFITALFVLGLGTFAVTNPESLRGTEIVGFVAGFGLFMAVYFISILVHRLEDGFDVE</sequence>
<keyword evidence="1" id="KW-1133">Transmembrane helix</keyword>
<feature type="transmembrane region" description="Helical" evidence="1">
    <location>
        <begin position="12"/>
        <end position="31"/>
    </location>
</feature>
<keyword evidence="3" id="KW-1185">Reference proteome</keyword>
<dbReference type="AlphaFoldDB" id="A0ABD5QJE9"/>
<dbReference type="Proteomes" id="UP001595925">
    <property type="component" value="Unassembled WGS sequence"/>
</dbReference>
<protein>
    <submittedName>
        <fullName evidence="2">Uncharacterized protein</fullName>
    </submittedName>
</protein>
<name>A0ABD5QJE9_9EURY</name>
<keyword evidence="1" id="KW-0812">Transmembrane</keyword>
<keyword evidence="1" id="KW-0472">Membrane</keyword>
<evidence type="ECO:0000256" key="1">
    <source>
        <dbReference type="SAM" id="Phobius"/>
    </source>
</evidence>
<comment type="caution">
    <text evidence="2">The sequence shown here is derived from an EMBL/GenBank/DDBJ whole genome shotgun (WGS) entry which is preliminary data.</text>
</comment>
<dbReference type="RefSeq" id="WP_114576562.1">
    <property type="nucleotide sequence ID" value="NZ_JAIVEF010000004.1"/>
</dbReference>
<reference evidence="2 3" key="1">
    <citation type="journal article" date="2019" name="Int. J. Syst. Evol. Microbiol.">
        <title>The Global Catalogue of Microorganisms (GCM) 10K type strain sequencing project: providing services to taxonomists for standard genome sequencing and annotation.</title>
        <authorList>
            <consortium name="The Broad Institute Genomics Platform"/>
            <consortium name="The Broad Institute Genome Sequencing Center for Infectious Disease"/>
            <person name="Wu L."/>
            <person name="Ma J."/>
        </authorList>
    </citation>
    <scope>NUCLEOTIDE SEQUENCE [LARGE SCALE GENOMIC DNA]</scope>
    <source>
        <strain evidence="2 3">CGMCC 1.15824</strain>
    </source>
</reference>
<accession>A0ABD5QJE9</accession>
<dbReference type="EMBL" id="JBHSJG010000054">
    <property type="protein sequence ID" value="MFC4989747.1"/>
    <property type="molecule type" value="Genomic_DNA"/>
</dbReference>
<feature type="transmembrane region" description="Helical" evidence="1">
    <location>
        <begin position="43"/>
        <end position="63"/>
    </location>
</feature>
<proteinExistence type="predicted"/>
<evidence type="ECO:0000313" key="2">
    <source>
        <dbReference type="EMBL" id="MFC4989747.1"/>
    </source>
</evidence>
<gene>
    <name evidence="2" type="ORF">ACFPFO_18690</name>
</gene>